<proteinExistence type="predicted"/>
<dbReference type="GO" id="GO:0003735">
    <property type="term" value="F:structural constituent of ribosome"/>
    <property type="evidence" value="ECO:0007669"/>
    <property type="project" value="InterPro"/>
</dbReference>
<sequence length="66" mass="7625">MGISRDSWHKRYKTGATRPVPHKKRKFELGRPAANTKVLLNHICKLFECHDLVVDCPKFCIIPLPL</sequence>
<evidence type="ECO:0000313" key="2">
    <source>
        <dbReference type="WBParaSite" id="Hba_06067"/>
    </source>
</evidence>
<accession>A0A1I7WLQ7</accession>
<dbReference type="Pfam" id="PF01201">
    <property type="entry name" value="Ribosomal_S8e"/>
    <property type="match status" value="1"/>
</dbReference>
<keyword evidence="1" id="KW-1185">Reference proteome</keyword>
<evidence type="ECO:0000313" key="1">
    <source>
        <dbReference type="Proteomes" id="UP000095283"/>
    </source>
</evidence>
<dbReference type="GO" id="GO:0006412">
    <property type="term" value="P:translation"/>
    <property type="evidence" value="ECO:0007669"/>
    <property type="project" value="InterPro"/>
</dbReference>
<dbReference type="WBParaSite" id="Hba_06067">
    <property type="protein sequence ID" value="Hba_06067"/>
    <property type="gene ID" value="Hba_06067"/>
</dbReference>
<organism evidence="1 2">
    <name type="scientific">Heterorhabditis bacteriophora</name>
    <name type="common">Entomopathogenic nematode worm</name>
    <dbReference type="NCBI Taxonomy" id="37862"/>
    <lineage>
        <taxon>Eukaryota</taxon>
        <taxon>Metazoa</taxon>
        <taxon>Ecdysozoa</taxon>
        <taxon>Nematoda</taxon>
        <taxon>Chromadorea</taxon>
        <taxon>Rhabditida</taxon>
        <taxon>Rhabditina</taxon>
        <taxon>Rhabditomorpha</taxon>
        <taxon>Strongyloidea</taxon>
        <taxon>Heterorhabditidae</taxon>
        <taxon>Heterorhabditis</taxon>
    </lineage>
</organism>
<dbReference type="AlphaFoldDB" id="A0A1I7WLQ7"/>
<dbReference type="GO" id="GO:0005840">
    <property type="term" value="C:ribosome"/>
    <property type="evidence" value="ECO:0007669"/>
    <property type="project" value="InterPro"/>
</dbReference>
<dbReference type="InterPro" id="IPR022309">
    <property type="entry name" value="Ribosomal_Se8/biogenesis_NSA2"/>
</dbReference>
<dbReference type="Proteomes" id="UP000095283">
    <property type="component" value="Unplaced"/>
</dbReference>
<name>A0A1I7WLQ7_HETBA</name>
<protein>
    <submittedName>
        <fullName evidence="2">Transposase</fullName>
    </submittedName>
</protein>
<reference evidence="2" key="1">
    <citation type="submission" date="2016-11" db="UniProtKB">
        <authorList>
            <consortium name="WormBaseParasite"/>
        </authorList>
    </citation>
    <scope>IDENTIFICATION</scope>
</reference>
<dbReference type="PROSITE" id="PS01193">
    <property type="entry name" value="RIBOSOMAL_S8E"/>
    <property type="match status" value="1"/>
</dbReference>
<dbReference type="InterPro" id="IPR018283">
    <property type="entry name" value="Ribosomal_eS8_CS"/>
</dbReference>